<feature type="region of interest" description="Disordered" evidence="1">
    <location>
        <begin position="246"/>
        <end position="273"/>
    </location>
</feature>
<reference evidence="3 4" key="2">
    <citation type="submission" date="2018-11" db="EMBL/GenBank/DDBJ databases">
        <authorList>
            <consortium name="Pathogen Informatics"/>
        </authorList>
    </citation>
    <scope>NUCLEOTIDE SEQUENCE [LARGE SCALE GENOMIC DNA]</scope>
</reference>
<proteinExistence type="predicted"/>
<protein>
    <submittedName>
        <fullName evidence="5">MARVEL domain-containing protein</fullName>
    </submittedName>
</protein>
<name>A0A0N5CK27_THECL</name>
<keyword evidence="2" id="KW-0472">Membrane</keyword>
<dbReference type="AlphaFoldDB" id="A0A0N5CK27"/>
<dbReference type="OrthoDB" id="5799527at2759"/>
<feature type="transmembrane region" description="Helical" evidence="2">
    <location>
        <begin position="61"/>
        <end position="81"/>
    </location>
</feature>
<dbReference type="EMBL" id="UYYF01000027">
    <property type="protein sequence ID" value="VDM95363.1"/>
    <property type="molecule type" value="Genomic_DNA"/>
</dbReference>
<accession>A0A0N5CK27</accession>
<organism evidence="5">
    <name type="scientific">Thelazia callipaeda</name>
    <name type="common">Oriental eyeworm</name>
    <name type="synonym">Parasitic nematode</name>
    <dbReference type="NCBI Taxonomy" id="103827"/>
    <lineage>
        <taxon>Eukaryota</taxon>
        <taxon>Metazoa</taxon>
        <taxon>Ecdysozoa</taxon>
        <taxon>Nematoda</taxon>
        <taxon>Chromadorea</taxon>
        <taxon>Rhabditida</taxon>
        <taxon>Spirurina</taxon>
        <taxon>Spiruromorpha</taxon>
        <taxon>Thelazioidea</taxon>
        <taxon>Thelaziidae</taxon>
        <taxon>Thelazia</taxon>
    </lineage>
</organism>
<keyword evidence="4" id="KW-1185">Reference proteome</keyword>
<keyword evidence="2" id="KW-0812">Transmembrane</keyword>
<evidence type="ECO:0000313" key="3">
    <source>
        <dbReference type="EMBL" id="VDM95363.1"/>
    </source>
</evidence>
<keyword evidence="2" id="KW-1133">Transmembrane helix</keyword>
<evidence type="ECO:0000313" key="5">
    <source>
        <dbReference type="WBParaSite" id="TCLT_0000040601-mRNA-1"/>
    </source>
</evidence>
<feature type="transmembrane region" description="Helical" evidence="2">
    <location>
        <begin position="93"/>
        <end position="113"/>
    </location>
</feature>
<evidence type="ECO:0000256" key="2">
    <source>
        <dbReference type="SAM" id="Phobius"/>
    </source>
</evidence>
<evidence type="ECO:0000256" key="1">
    <source>
        <dbReference type="SAM" id="MobiDB-lite"/>
    </source>
</evidence>
<sequence>MKTIWRLLFSDRNACSVSYSRFGGPGDVLDDRPRPSRIYIAQFDDNDPKFVFFKLCHAQKAAVSVAGFGMSTVILVFISVFFEFDWYSHKTGIDIITLTCLFIYLLMGILIHYDVITGIKKQASHYLLPFIVTYVVTIGVEVLLIFFQVLRLHSPPLDFSFKEKATGIYVFSISALLILVIVQALMLRAVCQCRYYLSCKSAHLTALKVVESSRTKHPGIQVVYVSSSLHGTNSIYNADSRINQVSRGTNEQRTSAQDTINPWPNISNGSLPV</sequence>
<dbReference type="Proteomes" id="UP000276776">
    <property type="component" value="Unassembled WGS sequence"/>
</dbReference>
<feature type="transmembrane region" description="Helical" evidence="2">
    <location>
        <begin position="167"/>
        <end position="187"/>
    </location>
</feature>
<gene>
    <name evidence="3" type="ORF">TCLT_LOCUS407</name>
</gene>
<feature type="transmembrane region" description="Helical" evidence="2">
    <location>
        <begin position="125"/>
        <end position="147"/>
    </location>
</feature>
<reference evidence="5" key="1">
    <citation type="submission" date="2017-02" db="UniProtKB">
        <authorList>
            <consortium name="WormBaseParasite"/>
        </authorList>
    </citation>
    <scope>IDENTIFICATION</scope>
</reference>
<dbReference type="WBParaSite" id="TCLT_0000040601-mRNA-1">
    <property type="protein sequence ID" value="TCLT_0000040601-mRNA-1"/>
    <property type="gene ID" value="TCLT_0000040601"/>
</dbReference>
<evidence type="ECO:0000313" key="4">
    <source>
        <dbReference type="Proteomes" id="UP000276776"/>
    </source>
</evidence>
<dbReference type="OMA" id="HYQVIAG"/>